<evidence type="ECO:0000256" key="1">
    <source>
        <dbReference type="ARBA" id="ARBA00001970"/>
    </source>
</evidence>
<evidence type="ECO:0000256" key="9">
    <source>
        <dbReference type="ARBA" id="ARBA00022989"/>
    </source>
</evidence>
<keyword evidence="6 13" id="KW-0812">Transmembrane</keyword>
<reference evidence="15" key="1">
    <citation type="submission" date="2021-02" db="EMBL/GenBank/DDBJ databases">
        <title>Genomic Encyclopedia of Type Strains, Phase IV (KMG-V): Genome sequencing to study the core and pangenomes of soil and plant-associated prokaryotes.</title>
        <authorList>
            <person name="Whitman W."/>
        </authorList>
    </citation>
    <scope>NUCLEOTIDE SEQUENCE</scope>
    <source>
        <strain evidence="15">USDA 406</strain>
    </source>
</reference>
<evidence type="ECO:0000256" key="3">
    <source>
        <dbReference type="ARBA" id="ARBA00022448"/>
    </source>
</evidence>
<keyword evidence="11 13" id="KW-0472">Membrane</keyword>
<feature type="domain" description="Cytochrome b561 bacterial/Ni-hydrogenase" evidence="14">
    <location>
        <begin position="9"/>
        <end position="182"/>
    </location>
</feature>
<accession>A0A8I1Y5S8</accession>
<evidence type="ECO:0000259" key="14">
    <source>
        <dbReference type="Pfam" id="PF01292"/>
    </source>
</evidence>
<dbReference type="InterPro" id="IPR016174">
    <property type="entry name" value="Di-haem_cyt_TM"/>
</dbReference>
<evidence type="ECO:0000256" key="11">
    <source>
        <dbReference type="ARBA" id="ARBA00023136"/>
    </source>
</evidence>
<comment type="cofactor">
    <cofactor evidence="1">
        <name>heme b</name>
        <dbReference type="ChEBI" id="CHEBI:60344"/>
    </cofactor>
</comment>
<dbReference type="Pfam" id="PF01292">
    <property type="entry name" value="Ni_hydr_CYTB"/>
    <property type="match status" value="1"/>
</dbReference>
<evidence type="ECO:0000256" key="5">
    <source>
        <dbReference type="ARBA" id="ARBA00022617"/>
    </source>
</evidence>
<evidence type="ECO:0000313" key="16">
    <source>
        <dbReference type="Proteomes" id="UP000673383"/>
    </source>
</evidence>
<dbReference type="AlphaFoldDB" id="A0A8I1Y5S8"/>
<evidence type="ECO:0000313" key="15">
    <source>
        <dbReference type="EMBL" id="MBP1293785.1"/>
    </source>
</evidence>
<dbReference type="GO" id="GO:0009055">
    <property type="term" value="F:electron transfer activity"/>
    <property type="evidence" value="ECO:0007669"/>
    <property type="project" value="InterPro"/>
</dbReference>
<keyword evidence="9 13" id="KW-1133">Transmembrane helix</keyword>
<dbReference type="PANTHER" id="PTHR30529:SF1">
    <property type="entry name" value="CYTOCHROME B561 HOMOLOG 2"/>
    <property type="match status" value="1"/>
</dbReference>
<gene>
    <name evidence="15" type="ORF">JOH49_003538</name>
</gene>
<feature type="transmembrane region" description="Helical" evidence="13">
    <location>
        <begin position="46"/>
        <end position="67"/>
    </location>
</feature>
<comment type="subcellular location">
    <subcellularLocation>
        <location evidence="2">Cell membrane</location>
        <topology evidence="2">Multi-pass membrane protein</topology>
    </subcellularLocation>
</comment>
<dbReference type="GO" id="GO:0020037">
    <property type="term" value="F:heme binding"/>
    <property type="evidence" value="ECO:0007669"/>
    <property type="project" value="TreeGrafter"/>
</dbReference>
<evidence type="ECO:0000256" key="2">
    <source>
        <dbReference type="ARBA" id="ARBA00004651"/>
    </source>
</evidence>
<dbReference type="GO" id="GO:0005886">
    <property type="term" value="C:plasma membrane"/>
    <property type="evidence" value="ECO:0007669"/>
    <property type="project" value="UniProtKB-SubCell"/>
</dbReference>
<dbReference type="Proteomes" id="UP000673383">
    <property type="component" value="Unassembled WGS sequence"/>
</dbReference>
<evidence type="ECO:0000256" key="12">
    <source>
        <dbReference type="ARBA" id="ARBA00037975"/>
    </source>
</evidence>
<evidence type="ECO:0000256" key="4">
    <source>
        <dbReference type="ARBA" id="ARBA00022475"/>
    </source>
</evidence>
<dbReference type="SUPFAM" id="SSF81342">
    <property type="entry name" value="Transmembrane di-heme cytochromes"/>
    <property type="match status" value="1"/>
</dbReference>
<comment type="caution">
    <text evidence="15">The sequence shown here is derived from an EMBL/GenBank/DDBJ whole genome shotgun (WGS) entry which is preliminary data.</text>
</comment>
<dbReference type="PANTHER" id="PTHR30529">
    <property type="entry name" value="CYTOCHROME B561"/>
    <property type="match status" value="1"/>
</dbReference>
<proteinExistence type="inferred from homology"/>
<name>A0A8I1Y5S8_BRAEL</name>
<evidence type="ECO:0000256" key="10">
    <source>
        <dbReference type="ARBA" id="ARBA00023004"/>
    </source>
</evidence>
<keyword evidence="8" id="KW-0249">Electron transport</keyword>
<feature type="transmembrane region" description="Helical" evidence="13">
    <location>
        <begin position="150"/>
        <end position="173"/>
    </location>
</feature>
<evidence type="ECO:0000256" key="7">
    <source>
        <dbReference type="ARBA" id="ARBA00022723"/>
    </source>
</evidence>
<feature type="transmembrane region" description="Helical" evidence="13">
    <location>
        <begin position="98"/>
        <end position="117"/>
    </location>
</feature>
<keyword evidence="3" id="KW-0813">Transport</keyword>
<protein>
    <submittedName>
        <fullName evidence="15">Cytochrome b561</fullName>
    </submittedName>
</protein>
<dbReference type="InterPro" id="IPR052168">
    <property type="entry name" value="Cytochrome_b561_oxidase"/>
</dbReference>
<evidence type="ECO:0000256" key="13">
    <source>
        <dbReference type="SAM" id="Phobius"/>
    </source>
</evidence>
<dbReference type="GO" id="GO:0022904">
    <property type="term" value="P:respiratory electron transport chain"/>
    <property type="evidence" value="ECO:0007669"/>
    <property type="project" value="InterPro"/>
</dbReference>
<dbReference type="Gene3D" id="1.20.950.20">
    <property type="entry name" value="Transmembrane di-heme cytochromes, Chain C"/>
    <property type="match status" value="1"/>
</dbReference>
<dbReference type="RefSeq" id="WP_063607072.1">
    <property type="nucleotide sequence ID" value="NZ_CP126003.1"/>
</dbReference>
<keyword evidence="7" id="KW-0479">Metal-binding</keyword>
<sequence length="191" mass="21467">MKNAVGRDYGPVAKTLHWLSVLFVALAWALGTFGEELSEGSRRETGLIAHVWTGLIVLLLVAVRIPWRVANPPPKSSPTEFGKWLIEWTDPAARIMHYLLYVLLVAVPLVGIAFLFARGHSLSLFGFLEIPSPWSADRALARKLKEVHEVLGNLLVILALFHMMAALLHHWVFGDNTLRRMLLHFRSPNAH</sequence>
<comment type="similarity">
    <text evidence="12">Belongs to the cytochrome b561 family.</text>
</comment>
<evidence type="ECO:0000256" key="6">
    <source>
        <dbReference type="ARBA" id="ARBA00022692"/>
    </source>
</evidence>
<evidence type="ECO:0000256" key="8">
    <source>
        <dbReference type="ARBA" id="ARBA00022982"/>
    </source>
</evidence>
<feature type="transmembrane region" description="Helical" evidence="13">
    <location>
        <begin position="15"/>
        <end position="34"/>
    </location>
</feature>
<keyword evidence="5" id="KW-0349">Heme</keyword>
<dbReference type="GO" id="GO:0046872">
    <property type="term" value="F:metal ion binding"/>
    <property type="evidence" value="ECO:0007669"/>
    <property type="project" value="UniProtKB-KW"/>
</dbReference>
<keyword evidence="4" id="KW-1003">Cell membrane</keyword>
<keyword evidence="10" id="KW-0408">Iron</keyword>
<dbReference type="InterPro" id="IPR011577">
    <property type="entry name" value="Cyt_b561_bac/Ni-Hgenase"/>
</dbReference>
<organism evidence="15 16">
    <name type="scientific">Bradyrhizobium elkanii</name>
    <dbReference type="NCBI Taxonomy" id="29448"/>
    <lineage>
        <taxon>Bacteria</taxon>
        <taxon>Pseudomonadati</taxon>
        <taxon>Pseudomonadota</taxon>
        <taxon>Alphaproteobacteria</taxon>
        <taxon>Hyphomicrobiales</taxon>
        <taxon>Nitrobacteraceae</taxon>
        <taxon>Bradyrhizobium</taxon>
    </lineage>
</organism>
<dbReference type="EMBL" id="JAFICZ010000001">
    <property type="protein sequence ID" value="MBP1293785.1"/>
    <property type="molecule type" value="Genomic_DNA"/>
</dbReference>